<feature type="transmembrane region" description="Helical" evidence="1">
    <location>
        <begin position="58"/>
        <end position="78"/>
    </location>
</feature>
<name>A0A0Q9YRN7_9GAMM</name>
<proteinExistence type="predicted"/>
<comment type="caution">
    <text evidence="2">The sequence shown here is derived from an EMBL/GenBank/DDBJ whole genome shotgun (WGS) entry which is preliminary data.</text>
</comment>
<evidence type="ECO:0000313" key="2">
    <source>
        <dbReference type="EMBL" id="KRG18600.1"/>
    </source>
</evidence>
<evidence type="ECO:0000313" key="3">
    <source>
        <dbReference type="EMBL" id="MCS5707822.1"/>
    </source>
</evidence>
<dbReference type="AlphaFoldDB" id="A0A0Q9YRN7"/>
<dbReference type="RefSeq" id="WP_057624580.1">
    <property type="nucleotide sequence ID" value="NZ_LKHV02000001.1"/>
</dbReference>
<keyword evidence="1" id="KW-0472">Membrane</keyword>
<sequence>MLDFITSFFSSNTPEPLCKAADMLCNTLEGYGYEVHSSDMLINAAQSVSDMSGLSENASYLTIVASAVAGTVAVMYGVTSAAKAVMNRSNEKTIPHTEELIRVLKPSDTSDAVAFVVKPSHQKLVDGYNNVGAKEAVSKMSPAVLAVFNELSEGQVIAFGRKLGQALLKFQKMNTEAQIELLKALDGADVDSKVKLR</sequence>
<reference evidence="3" key="3">
    <citation type="submission" date="2021-06" db="EMBL/GenBank/DDBJ databases">
        <title>Genomic Description and Analysis of Intracellular Bacteria, Candidatus Berkiella cookevillensis and Candidatus Berkiella aquae.</title>
        <authorList>
            <person name="Kidane D.T."/>
            <person name="Mehari Y.T."/>
            <person name="Rice F.C."/>
            <person name="Arivett B.A."/>
            <person name="Farone A.L."/>
            <person name="Berk S.G."/>
            <person name="Farone M.B."/>
        </authorList>
    </citation>
    <scope>NUCLEOTIDE SEQUENCE</scope>
    <source>
        <strain evidence="3">CC99</strain>
    </source>
</reference>
<keyword evidence="1" id="KW-0812">Transmembrane</keyword>
<evidence type="ECO:0000256" key="1">
    <source>
        <dbReference type="SAM" id="Phobius"/>
    </source>
</evidence>
<dbReference type="Proteomes" id="UP000051494">
    <property type="component" value="Unassembled WGS sequence"/>
</dbReference>
<organism evidence="2">
    <name type="scientific">Candidatus Berkiella cookevillensis</name>
    <dbReference type="NCBI Taxonomy" id="437022"/>
    <lineage>
        <taxon>Bacteria</taxon>
        <taxon>Pseudomonadati</taxon>
        <taxon>Pseudomonadota</taxon>
        <taxon>Gammaproteobacteria</taxon>
        <taxon>Candidatus Berkiellales</taxon>
        <taxon>Candidatus Berkiellaceae</taxon>
        <taxon>Candidatus Berkiella</taxon>
    </lineage>
</organism>
<keyword evidence="4" id="KW-1185">Reference proteome</keyword>
<protein>
    <submittedName>
        <fullName evidence="2">Uncharacterized protein</fullName>
    </submittedName>
</protein>
<reference evidence="2" key="1">
    <citation type="submission" date="2015-09" db="EMBL/GenBank/DDBJ databases">
        <title>Draft Genome Sequences of Two Novel Amoeba-resistant Intranuclear Bacteria, Candidatus Berkiella cookevillensis and Candidatus Berkiella aquae.</title>
        <authorList>
            <person name="Mehari Y.T."/>
            <person name="Arivett B.A."/>
            <person name="Farone A.L."/>
            <person name="Gunderson J.H."/>
            <person name="Farone M.B."/>
        </authorList>
    </citation>
    <scope>NUCLEOTIDE SEQUENCE [LARGE SCALE GENOMIC DNA]</scope>
    <source>
        <strain evidence="2">CC99</strain>
    </source>
</reference>
<dbReference type="EMBL" id="LKHV02000001">
    <property type="protein sequence ID" value="MCS5707822.1"/>
    <property type="molecule type" value="Genomic_DNA"/>
</dbReference>
<dbReference type="STRING" id="437022.CC99x_01487"/>
<keyword evidence="1" id="KW-1133">Transmembrane helix</keyword>
<evidence type="ECO:0000313" key="4">
    <source>
        <dbReference type="Proteomes" id="UP000051494"/>
    </source>
</evidence>
<gene>
    <name evidence="3" type="ORF">CC99x_002775</name>
    <name evidence="2" type="ORF">CC99x_01487</name>
</gene>
<dbReference type="EMBL" id="LKHV01000006">
    <property type="protein sequence ID" value="KRG18600.1"/>
    <property type="molecule type" value="Genomic_DNA"/>
</dbReference>
<reference evidence="3" key="2">
    <citation type="journal article" date="2016" name="Genome Announc.">
        <title>Draft Genome Sequences of Two Novel Amoeba-Resistant Intranuclear Bacteria, 'Candidatus Berkiella cookevillensis' and 'Candidatus Berkiella aquae'.</title>
        <authorList>
            <person name="Mehari Y.T."/>
            <person name="Arivett B.A."/>
            <person name="Farone A.L."/>
            <person name="Gunderson J.H."/>
            <person name="Farone M.B."/>
        </authorList>
    </citation>
    <scope>NUCLEOTIDE SEQUENCE</scope>
    <source>
        <strain evidence="3">CC99</strain>
    </source>
</reference>
<accession>A0A0Q9YRN7</accession>